<dbReference type="EMBL" id="HBGU01062767">
    <property type="protein sequence ID" value="CAD9520147.1"/>
    <property type="molecule type" value="Transcribed_RNA"/>
</dbReference>
<protein>
    <submittedName>
        <fullName evidence="1">Uncharacterized protein</fullName>
    </submittedName>
</protein>
<reference evidence="1" key="1">
    <citation type="submission" date="2021-01" db="EMBL/GenBank/DDBJ databases">
        <authorList>
            <person name="Corre E."/>
            <person name="Pelletier E."/>
            <person name="Niang G."/>
            <person name="Scheremetjew M."/>
            <person name="Finn R."/>
            <person name="Kale V."/>
            <person name="Holt S."/>
            <person name="Cochrane G."/>
            <person name="Meng A."/>
            <person name="Brown T."/>
            <person name="Cohen L."/>
        </authorList>
    </citation>
    <scope>NUCLEOTIDE SEQUENCE</scope>
    <source>
        <strain evidence="1">UTEX LB 985</strain>
    </source>
</reference>
<name>A0A7S2N569_9EUKA</name>
<gene>
    <name evidence="1" type="ORF">CBRE1094_LOCUS34221</name>
</gene>
<accession>A0A7S2N569</accession>
<sequence>MINFQQPQPKTNKQLIRKVTQWVEDSLPESHDEATVMVNEMQCYEPGCAPLETVVSILATPSVVFKIFKPLADVQFDDVARGVQGALHGQQIPQHLGPAPMEQ</sequence>
<dbReference type="AlphaFoldDB" id="A0A7S2N569"/>
<proteinExistence type="predicted"/>
<evidence type="ECO:0000313" key="1">
    <source>
        <dbReference type="EMBL" id="CAD9520147.1"/>
    </source>
</evidence>
<organism evidence="1">
    <name type="scientific">Haptolina brevifila</name>
    <dbReference type="NCBI Taxonomy" id="156173"/>
    <lineage>
        <taxon>Eukaryota</taxon>
        <taxon>Haptista</taxon>
        <taxon>Haptophyta</taxon>
        <taxon>Prymnesiophyceae</taxon>
        <taxon>Prymnesiales</taxon>
        <taxon>Prymnesiaceae</taxon>
        <taxon>Haptolina</taxon>
    </lineage>
</organism>